<comment type="caution">
    <text evidence="9">The sequence shown here is derived from an EMBL/GenBank/DDBJ whole genome shotgun (WGS) entry which is preliminary data.</text>
</comment>
<dbReference type="PANTHER" id="PTHR48017">
    <property type="entry name" value="OS05G0424000 PROTEIN-RELATED"/>
    <property type="match status" value="1"/>
</dbReference>
<name>A0A5C7IFP0_9ROSI</name>
<evidence type="ECO:0000259" key="8">
    <source>
        <dbReference type="Pfam" id="PF01490"/>
    </source>
</evidence>
<keyword evidence="5 7" id="KW-1133">Transmembrane helix</keyword>
<feature type="transmembrane region" description="Helical" evidence="7">
    <location>
        <begin position="271"/>
        <end position="292"/>
    </location>
</feature>
<keyword evidence="6 7" id="KW-0472">Membrane</keyword>
<evidence type="ECO:0000256" key="5">
    <source>
        <dbReference type="ARBA" id="ARBA00022989"/>
    </source>
</evidence>
<keyword evidence="4" id="KW-0029">Amino-acid transport</keyword>
<organism evidence="9 10">
    <name type="scientific">Acer yangbiense</name>
    <dbReference type="NCBI Taxonomy" id="1000413"/>
    <lineage>
        <taxon>Eukaryota</taxon>
        <taxon>Viridiplantae</taxon>
        <taxon>Streptophyta</taxon>
        <taxon>Embryophyta</taxon>
        <taxon>Tracheophyta</taxon>
        <taxon>Spermatophyta</taxon>
        <taxon>Magnoliopsida</taxon>
        <taxon>eudicotyledons</taxon>
        <taxon>Gunneridae</taxon>
        <taxon>Pentapetalae</taxon>
        <taxon>rosids</taxon>
        <taxon>malvids</taxon>
        <taxon>Sapindales</taxon>
        <taxon>Sapindaceae</taxon>
        <taxon>Hippocastanoideae</taxon>
        <taxon>Acereae</taxon>
        <taxon>Acer</taxon>
    </lineage>
</organism>
<feature type="transmembrane region" description="Helical" evidence="7">
    <location>
        <begin position="239"/>
        <end position="259"/>
    </location>
</feature>
<dbReference type="AlphaFoldDB" id="A0A5C7IFP0"/>
<feature type="transmembrane region" description="Helical" evidence="7">
    <location>
        <begin position="149"/>
        <end position="170"/>
    </location>
</feature>
<evidence type="ECO:0000256" key="3">
    <source>
        <dbReference type="ARBA" id="ARBA00022692"/>
    </source>
</evidence>
<dbReference type="OrthoDB" id="40134at2759"/>
<evidence type="ECO:0000313" key="9">
    <source>
        <dbReference type="EMBL" id="TXG68043.1"/>
    </source>
</evidence>
<comment type="subcellular location">
    <subcellularLocation>
        <location evidence="1">Membrane</location>
    </subcellularLocation>
</comment>
<dbReference type="Pfam" id="PF01490">
    <property type="entry name" value="Aa_trans"/>
    <property type="match status" value="1"/>
</dbReference>
<dbReference type="Proteomes" id="UP000323000">
    <property type="component" value="Chromosome 3"/>
</dbReference>
<evidence type="ECO:0000256" key="4">
    <source>
        <dbReference type="ARBA" id="ARBA00022970"/>
    </source>
</evidence>
<evidence type="ECO:0000313" key="10">
    <source>
        <dbReference type="Proteomes" id="UP000323000"/>
    </source>
</evidence>
<gene>
    <name evidence="9" type="ORF">EZV62_009318</name>
</gene>
<feature type="transmembrane region" description="Helical" evidence="7">
    <location>
        <begin position="213"/>
        <end position="233"/>
    </location>
</feature>
<dbReference type="InterPro" id="IPR013057">
    <property type="entry name" value="AA_transpt_TM"/>
</dbReference>
<keyword evidence="2" id="KW-0813">Transport</keyword>
<protein>
    <recommendedName>
        <fullName evidence="8">Amino acid transporter transmembrane domain-containing protein</fullName>
    </recommendedName>
</protein>
<reference evidence="10" key="1">
    <citation type="journal article" date="2019" name="Gigascience">
        <title>De novo genome assembly of the endangered Acer yangbiense, a plant species with extremely small populations endemic to Yunnan Province, China.</title>
        <authorList>
            <person name="Yang J."/>
            <person name="Wariss H.M."/>
            <person name="Tao L."/>
            <person name="Zhang R."/>
            <person name="Yun Q."/>
            <person name="Hollingsworth P."/>
            <person name="Dao Z."/>
            <person name="Luo G."/>
            <person name="Guo H."/>
            <person name="Ma Y."/>
            <person name="Sun W."/>
        </authorList>
    </citation>
    <scope>NUCLEOTIDE SEQUENCE [LARGE SCALE GENOMIC DNA]</scope>
    <source>
        <strain evidence="10">cv. Malutang</strain>
    </source>
</reference>
<evidence type="ECO:0000256" key="7">
    <source>
        <dbReference type="SAM" id="Phobius"/>
    </source>
</evidence>
<feature type="transmembrane region" description="Helical" evidence="7">
    <location>
        <begin position="22"/>
        <end position="44"/>
    </location>
</feature>
<dbReference type="GO" id="GO:0006865">
    <property type="term" value="P:amino acid transport"/>
    <property type="evidence" value="ECO:0007669"/>
    <property type="project" value="UniProtKB-KW"/>
</dbReference>
<evidence type="ECO:0000256" key="1">
    <source>
        <dbReference type="ARBA" id="ARBA00004370"/>
    </source>
</evidence>
<dbReference type="EMBL" id="VAHF01000003">
    <property type="protein sequence ID" value="TXG68043.1"/>
    <property type="molecule type" value="Genomic_DNA"/>
</dbReference>
<keyword evidence="10" id="KW-1185">Reference proteome</keyword>
<sequence>MLLFGAVQIVMSQIPNFHDMEWLSVIAAIMSFTYSFIGFGLGFVKVIENGEIKGSISGVPTANTADKLWLAFQGLGDIAFAYPYTIILLEIQDTLKSSPPENKIMKKASMISILITTFFYLCCGCFGYAAFGNLTPRNLLTGFGFYEPYWLIDFANACIVLHLVGGYQLYSQPVFGFMERWLTRKYPTSGFVNNFYTFKLPSLHPLKINLLRITFRTAYVVSTTAIAMIFPYFNQVLGVLGALNFWPMAIYFPVELYFVQKKIGAWTKKWIVLRIFSFICLLVTIIGLIGSIEGLISAKFG</sequence>
<feature type="domain" description="Amino acid transporter transmembrane" evidence="8">
    <location>
        <begin position="1"/>
        <end position="296"/>
    </location>
</feature>
<evidence type="ECO:0000256" key="2">
    <source>
        <dbReference type="ARBA" id="ARBA00022448"/>
    </source>
</evidence>
<accession>A0A5C7IFP0</accession>
<feature type="transmembrane region" description="Helical" evidence="7">
    <location>
        <begin position="108"/>
        <end position="129"/>
    </location>
</feature>
<keyword evidence="3 7" id="KW-0812">Transmembrane</keyword>
<evidence type="ECO:0000256" key="6">
    <source>
        <dbReference type="ARBA" id="ARBA00023136"/>
    </source>
</evidence>
<proteinExistence type="predicted"/>
<dbReference type="GO" id="GO:0016020">
    <property type="term" value="C:membrane"/>
    <property type="evidence" value="ECO:0007669"/>
    <property type="project" value="UniProtKB-SubCell"/>
</dbReference>